<gene>
    <name evidence="2" type="ORF">RJT34_27763</name>
</gene>
<organism evidence="2 3">
    <name type="scientific">Clitoria ternatea</name>
    <name type="common">Butterfly pea</name>
    <dbReference type="NCBI Taxonomy" id="43366"/>
    <lineage>
        <taxon>Eukaryota</taxon>
        <taxon>Viridiplantae</taxon>
        <taxon>Streptophyta</taxon>
        <taxon>Embryophyta</taxon>
        <taxon>Tracheophyta</taxon>
        <taxon>Spermatophyta</taxon>
        <taxon>Magnoliopsida</taxon>
        <taxon>eudicotyledons</taxon>
        <taxon>Gunneridae</taxon>
        <taxon>Pentapetalae</taxon>
        <taxon>rosids</taxon>
        <taxon>fabids</taxon>
        <taxon>Fabales</taxon>
        <taxon>Fabaceae</taxon>
        <taxon>Papilionoideae</taxon>
        <taxon>50 kb inversion clade</taxon>
        <taxon>NPAAA clade</taxon>
        <taxon>indigoferoid/millettioid clade</taxon>
        <taxon>Phaseoleae</taxon>
        <taxon>Clitoria</taxon>
    </lineage>
</organism>
<evidence type="ECO:0000256" key="1">
    <source>
        <dbReference type="SAM" id="MobiDB-lite"/>
    </source>
</evidence>
<keyword evidence="3" id="KW-1185">Reference proteome</keyword>
<dbReference type="Proteomes" id="UP001359559">
    <property type="component" value="Unassembled WGS sequence"/>
</dbReference>
<reference evidence="2 3" key="1">
    <citation type="submission" date="2024-01" db="EMBL/GenBank/DDBJ databases">
        <title>The genomes of 5 underutilized Papilionoideae crops provide insights into root nodulation and disease resistance.</title>
        <authorList>
            <person name="Yuan L."/>
        </authorList>
    </citation>
    <scope>NUCLEOTIDE SEQUENCE [LARGE SCALE GENOMIC DNA]</scope>
    <source>
        <strain evidence="2">LY-2023</strain>
        <tissue evidence="2">Leaf</tissue>
    </source>
</reference>
<accession>A0AAN9I9W8</accession>
<feature type="compositionally biased region" description="Gly residues" evidence="1">
    <location>
        <begin position="17"/>
        <end position="31"/>
    </location>
</feature>
<evidence type="ECO:0000313" key="3">
    <source>
        <dbReference type="Proteomes" id="UP001359559"/>
    </source>
</evidence>
<protein>
    <submittedName>
        <fullName evidence="2">Uncharacterized protein</fullName>
    </submittedName>
</protein>
<evidence type="ECO:0000313" key="2">
    <source>
        <dbReference type="EMBL" id="KAK7271672.1"/>
    </source>
</evidence>
<dbReference type="AlphaFoldDB" id="A0AAN9I9W8"/>
<comment type="caution">
    <text evidence="2">The sequence shown here is derived from an EMBL/GenBank/DDBJ whole genome shotgun (WGS) entry which is preliminary data.</text>
</comment>
<feature type="region of interest" description="Disordered" evidence="1">
    <location>
        <begin position="1"/>
        <end position="31"/>
    </location>
</feature>
<sequence>MERCGSKNFGSELTEGGLEGGEGGPEDGGGVVSVVEGGELGKKFVVVREHFRAESWEKSLLLVFEKPWLQKKCSNSCCPIFNVLNLLAENIPSDVKGNVKHLSLLDSLR</sequence>
<name>A0AAN9I9W8_CLITE</name>
<proteinExistence type="predicted"/>
<dbReference type="EMBL" id="JAYKXN010000007">
    <property type="protein sequence ID" value="KAK7271672.1"/>
    <property type="molecule type" value="Genomic_DNA"/>
</dbReference>